<dbReference type="InterPro" id="IPR003313">
    <property type="entry name" value="AraC-bd"/>
</dbReference>
<evidence type="ECO:0000256" key="1">
    <source>
        <dbReference type="ARBA" id="ARBA00022490"/>
    </source>
</evidence>
<dbReference type="EMBL" id="FUXL01000003">
    <property type="protein sequence ID" value="SJZ84995.1"/>
    <property type="molecule type" value="Genomic_DNA"/>
</dbReference>
<dbReference type="InterPro" id="IPR018060">
    <property type="entry name" value="HTH_AraC"/>
</dbReference>
<dbReference type="Pfam" id="PF02311">
    <property type="entry name" value="AraC_binding"/>
    <property type="match status" value="1"/>
</dbReference>
<dbReference type="SUPFAM" id="SSF46689">
    <property type="entry name" value="Homeodomain-like"/>
    <property type="match status" value="2"/>
</dbReference>
<dbReference type="InterPro" id="IPR020449">
    <property type="entry name" value="Tscrpt_reg_AraC-type_HTH"/>
</dbReference>
<dbReference type="InterPro" id="IPR014710">
    <property type="entry name" value="RmlC-like_jellyroll"/>
</dbReference>
<dbReference type="Proteomes" id="UP000190135">
    <property type="component" value="Unassembled WGS sequence"/>
</dbReference>
<dbReference type="InterPro" id="IPR037923">
    <property type="entry name" value="HTH-like"/>
</dbReference>
<evidence type="ECO:0000256" key="3">
    <source>
        <dbReference type="ARBA" id="ARBA00023015"/>
    </source>
</evidence>
<evidence type="ECO:0000313" key="9">
    <source>
        <dbReference type="EMBL" id="SJZ84995.1"/>
    </source>
</evidence>
<dbReference type="SUPFAM" id="SSF51215">
    <property type="entry name" value="Regulatory protein AraC"/>
    <property type="match status" value="1"/>
</dbReference>
<feature type="domain" description="HTH araC/xylS-type" evidence="8">
    <location>
        <begin position="175"/>
        <end position="273"/>
    </location>
</feature>
<dbReference type="PRINTS" id="PR00032">
    <property type="entry name" value="HTHARAC"/>
</dbReference>
<keyword evidence="5" id="KW-0010">Activator</keyword>
<evidence type="ECO:0000256" key="5">
    <source>
        <dbReference type="ARBA" id="ARBA00023159"/>
    </source>
</evidence>
<dbReference type="STRING" id="1365950.SAMN05428963_103277"/>
<evidence type="ECO:0000259" key="8">
    <source>
        <dbReference type="PROSITE" id="PS01124"/>
    </source>
</evidence>
<keyword evidence="3" id="KW-0805">Transcription regulation</keyword>
<keyword evidence="7" id="KW-0684">Rhamnose metabolism</keyword>
<dbReference type="CDD" id="cd06977">
    <property type="entry name" value="cupin_RhaR_RhaS-like_N"/>
    <property type="match status" value="1"/>
</dbReference>
<dbReference type="SMART" id="SM00342">
    <property type="entry name" value="HTH_ARAC"/>
    <property type="match status" value="1"/>
</dbReference>
<evidence type="ECO:0000256" key="7">
    <source>
        <dbReference type="ARBA" id="ARBA00023308"/>
    </source>
</evidence>
<dbReference type="InterPro" id="IPR018062">
    <property type="entry name" value="HTH_AraC-typ_CS"/>
</dbReference>
<gene>
    <name evidence="9" type="ORF">SAMN05428963_103277</name>
</gene>
<dbReference type="InterPro" id="IPR009057">
    <property type="entry name" value="Homeodomain-like_sf"/>
</dbReference>
<dbReference type="InterPro" id="IPR047220">
    <property type="entry name" value="RhaR_RhaS-like_N"/>
</dbReference>
<organism evidence="9 10">
    <name type="scientific">Consotaella salsifontis</name>
    <dbReference type="NCBI Taxonomy" id="1365950"/>
    <lineage>
        <taxon>Bacteria</taxon>
        <taxon>Pseudomonadati</taxon>
        <taxon>Pseudomonadota</taxon>
        <taxon>Alphaproteobacteria</taxon>
        <taxon>Hyphomicrobiales</taxon>
        <taxon>Aurantimonadaceae</taxon>
        <taxon>Consotaella</taxon>
    </lineage>
</organism>
<evidence type="ECO:0000313" key="10">
    <source>
        <dbReference type="Proteomes" id="UP000190135"/>
    </source>
</evidence>
<accession>A0A1T4P0G9</accession>
<dbReference type="PROSITE" id="PS00041">
    <property type="entry name" value="HTH_ARAC_FAMILY_1"/>
    <property type="match status" value="1"/>
</dbReference>
<dbReference type="GO" id="GO:0003700">
    <property type="term" value="F:DNA-binding transcription factor activity"/>
    <property type="evidence" value="ECO:0007669"/>
    <property type="project" value="InterPro"/>
</dbReference>
<keyword evidence="1" id="KW-0963">Cytoplasm</keyword>
<keyword evidence="4" id="KW-0238">DNA-binding</keyword>
<dbReference type="Gene3D" id="2.60.120.10">
    <property type="entry name" value="Jelly Rolls"/>
    <property type="match status" value="1"/>
</dbReference>
<sequence length="279" mass="32112">MKLLAREFFESDRQSVVVEPRAPQDPFPLHDHEFYEIMIVLSGNGWHILNEQPHFITCGELFYIKADDHHSYEKVSDLYLTNILFRPERTPSPDFLRVMLGAPAGEDNVRRHWQVTEDVLGEIAPLIAALERETHSSSIHAEVMAQALFSQLAVLLSRARFADDETGIPQSAKLGHILNYLRHNCTEDIDFDDLARRFGYSSRTFNRLFRDATATTPHNYLVKLRLSRAMRALRKSEESITDVAFACGFNDSNYFSYSFSKMTGMSPSEYRRLPHHLDS</sequence>
<dbReference type="RefSeq" id="WP_078707378.1">
    <property type="nucleotide sequence ID" value="NZ_FUXL01000003.1"/>
</dbReference>
<keyword evidence="10" id="KW-1185">Reference proteome</keyword>
<dbReference type="PANTHER" id="PTHR43280:SF28">
    <property type="entry name" value="HTH-TYPE TRANSCRIPTIONAL ACTIVATOR RHAS"/>
    <property type="match status" value="1"/>
</dbReference>
<dbReference type="AlphaFoldDB" id="A0A1T4P0G9"/>
<evidence type="ECO:0000256" key="4">
    <source>
        <dbReference type="ARBA" id="ARBA00023125"/>
    </source>
</evidence>
<dbReference type="Gene3D" id="1.10.10.60">
    <property type="entry name" value="Homeodomain-like"/>
    <property type="match status" value="2"/>
</dbReference>
<keyword evidence="6" id="KW-0804">Transcription</keyword>
<evidence type="ECO:0000256" key="2">
    <source>
        <dbReference type="ARBA" id="ARBA00022737"/>
    </source>
</evidence>
<reference evidence="9 10" key="1">
    <citation type="submission" date="2017-02" db="EMBL/GenBank/DDBJ databases">
        <authorList>
            <person name="Peterson S.W."/>
        </authorList>
    </citation>
    <scope>NUCLEOTIDE SEQUENCE [LARGE SCALE GENOMIC DNA]</scope>
    <source>
        <strain evidence="9 10">USBA 369</strain>
    </source>
</reference>
<protein>
    <submittedName>
        <fullName evidence="9">AraC family transcriptional regulator, L-rhamnose operon transcriptional activator RhaR</fullName>
    </submittedName>
</protein>
<proteinExistence type="predicted"/>
<name>A0A1T4P0G9_9HYPH</name>
<dbReference type="OrthoDB" id="9809338at2"/>
<dbReference type="PANTHER" id="PTHR43280">
    <property type="entry name" value="ARAC-FAMILY TRANSCRIPTIONAL REGULATOR"/>
    <property type="match status" value="1"/>
</dbReference>
<keyword evidence="2" id="KW-0677">Repeat</keyword>
<dbReference type="Pfam" id="PF12833">
    <property type="entry name" value="HTH_18"/>
    <property type="match status" value="1"/>
</dbReference>
<dbReference type="PROSITE" id="PS01124">
    <property type="entry name" value="HTH_ARAC_FAMILY_2"/>
    <property type="match status" value="1"/>
</dbReference>
<dbReference type="GO" id="GO:0043565">
    <property type="term" value="F:sequence-specific DNA binding"/>
    <property type="evidence" value="ECO:0007669"/>
    <property type="project" value="InterPro"/>
</dbReference>
<evidence type="ECO:0000256" key="6">
    <source>
        <dbReference type="ARBA" id="ARBA00023163"/>
    </source>
</evidence>